<dbReference type="Gene3D" id="1.10.10.10">
    <property type="entry name" value="Winged helix-like DNA-binding domain superfamily/Winged helix DNA-binding domain"/>
    <property type="match status" value="1"/>
</dbReference>
<dbReference type="SUPFAM" id="SSF88946">
    <property type="entry name" value="Sigma2 domain of RNA polymerase sigma factors"/>
    <property type="match status" value="1"/>
</dbReference>
<dbReference type="Pfam" id="PF08281">
    <property type="entry name" value="Sigma70_r4_2"/>
    <property type="match status" value="1"/>
</dbReference>
<dbReference type="InterPro" id="IPR013324">
    <property type="entry name" value="RNA_pol_sigma_r3/r4-like"/>
</dbReference>
<dbReference type="InterPro" id="IPR036388">
    <property type="entry name" value="WH-like_DNA-bd_sf"/>
</dbReference>
<protein>
    <submittedName>
        <fullName evidence="8">Sigma-70 family RNA polymerase sigma factor</fullName>
    </submittedName>
</protein>
<comment type="similarity">
    <text evidence="1">Belongs to the sigma-70 factor family. ECF subfamily.</text>
</comment>
<dbReference type="InterPro" id="IPR014284">
    <property type="entry name" value="RNA_pol_sigma-70_dom"/>
</dbReference>
<dbReference type="CDD" id="cd06171">
    <property type="entry name" value="Sigma70_r4"/>
    <property type="match status" value="1"/>
</dbReference>
<sequence length="186" mass="21422">MTPAASLPTDEALMAELARGSDPALDELMHRWQIPLRSFLYRYTQNEADALDLSQETFVRIYRHRDRYREGAKFSTWLFQIALNQARDHARHRLRRPTDSMDRAPELFSDTHSPAADLLLAERSAAVRTAIADLPEHLRSALVLFEYEEKSHAEIAAIVSATPKAVETRLARARELLRKKLVRWMS</sequence>
<evidence type="ECO:0000313" key="9">
    <source>
        <dbReference type="Proteomes" id="UP000315648"/>
    </source>
</evidence>
<keyword evidence="2" id="KW-0805">Transcription regulation</keyword>
<feature type="domain" description="RNA polymerase sigma factor 70 region 4 type 2" evidence="7">
    <location>
        <begin position="126"/>
        <end position="177"/>
    </location>
</feature>
<evidence type="ECO:0000256" key="3">
    <source>
        <dbReference type="ARBA" id="ARBA00023082"/>
    </source>
</evidence>
<dbReference type="SUPFAM" id="SSF88659">
    <property type="entry name" value="Sigma3 and sigma4 domains of RNA polymerase sigma factors"/>
    <property type="match status" value="1"/>
</dbReference>
<dbReference type="GO" id="GO:0016987">
    <property type="term" value="F:sigma factor activity"/>
    <property type="evidence" value="ECO:0007669"/>
    <property type="project" value="UniProtKB-KW"/>
</dbReference>
<feature type="domain" description="RNA polymerase sigma-70 region 2" evidence="6">
    <location>
        <begin position="29"/>
        <end position="94"/>
    </location>
</feature>
<evidence type="ECO:0000313" key="8">
    <source>
        <dbReference type="EMBL" id="TSJ77357.1"/>
    </source>
</evidence>
<name>A0A556QL58_9BACT</name>
<evidence type="ECO:0000256" key="5">
    <source>
        <dbReference type="ARBA" id="ARBA00023163"/>
    </source>
</evidence>
<keyword evidence="3" id="KW-0731">Sigma factor</keyword>
<keyword evidence="9" id="KW-1185">Reference proteome</keyword>
<evidence type="ECO:0000259" key="6">
    <source>
        <dbReference type="Pfam" id="PF04542"/>
    </source>
</evidence>
<reference evidence="8 9" key="1">
    <citation type="submission" date="2019-07" db="EMBL/GenBank/DDBJ databases">
        <title>Description of 53C-WASEF.</title>
        <authorList>
            <person name="Pitt A."/>
            <person name="Hahn M.W."/>
        </authorList>
    </citation>
    <scope>NUCLEOTIDE SEQUENCE [LARGE SCALE GENOMIC DNA]</scope>
    <source>
        <strain evidence="8 9">53C-WASEF</strain>
    </source>
</reference>
<dbReference type="Pfam" id="PF04542">
    <property type="entry name" value="Sigma70_r2"/>
    <property type="match status" value="1"/>
</dbReference>
<evidence type="ECO:0000259" key="7">
    <source>
        <dbReference type="Pfam" id="PF08281"/>
    </source>
</evidence>
<keyword evidence="4" id="KW-0238">DNA-binding</keyword>
<dbReference type="RefSeq" id="WP_144353760.1">
    <property type="nucleotide sequence ID" value="NZ_CBCRVV010000026.1"/>
</dbReference>
<proteinExistence type="inferred from homology"/>
<dbReference type="GO" id="GO:0006352">
    <property type="term" value="P:DNA-templated transcription initiation"/>
    <property type="evidence" value="ECO:0007669"/>
    <property type="project" value="InterPro"/>
</dbReference>
<accession>A0A556QL58</accession>
<dbReference type="InterPro" id="IPR013249">
    <property type="entry name" value="RNA_pol_sigma70_r4_t2"/>
</dbReference>
<keyword evidence="5" id="KW-0804">Transcription</keyword>
<comment type="caution">
    <text evidence="8">The sequence shown here is derived from an EMBL/GenBank/DDBJ whole genome shotgun (WGS) entry which is preliminary data.</text>
</comment>
<dbReference type="Proteomes" id="UP000315648">
    <property type="component" value="Unassembled WGS sequence"/>
</dbReference>
<dbReference type="Gene3D" id="1.10.1740.10">
    <property type="match status" value="1"/>
</dbReference>
<evidence type="ECO:0000256" key="1">
    <source>
        <dbReference type="ARBA" id="ARBA00010641"/>
    </source>
</evidence>
<dbReference type="AlphaFoldDB" id="A0A556QL58"/>
<dbReference type="OrthoDB" id="193693at2"/>
<dbReference type="InterPro" id="IPR039425">
    <property type="entry name" value="RNA_pol_sigma-70-like"/>
</dbReference>
<dbReference type="GO" id="GO:0003677">
    <property type="term" value="F:DNA binding"/>
    <property type="evidence" value="ECO:0007669"/>
    <property type="project" value="UniProtKB-KW"/>
</dbReference>
<gene>
    <name evidence="8" type="ORF">FPL22_14795</name>
</gene>
<evidence type="ECO:0000256" key="2">
    <source>
        <dbReference type="ARBA" id="ARBA00023015"/>
    </source>
</evidence>
<organism evidence="8 9">
    <name type="scientific">Rariglobus hedericola</name>
    <dbReference type="NCBI Taxonomy" id="2597822"/>
    <lineage>
        <taxon>Bacteria</taxon>
        <taxon>Pseudomonadati</taxon>
        <taxon>Verrucomicrobiota</taxon>
        <taxon>Opitutia</taxon>
        <taxon>Opitutales</taxon>
        <taxon>Opitutaceae</taxon>
        <taxon>Rariglobus</taxon>
    </lineage>
</organism>
<dbReference type="EMBL" id="VMBG01000002">
    <property type="protein sequence ID" value="TSJ77357.1"/>
    <property type="molecule type" value="Genomic_DNA"/>
</dbReference>
<dbReference type="NCBIfam" id="TIGR02937">
    <property type="entry name" value="sigma70-ECF"/>
    <property type="match status" value="1"/>
</dbReference>
<dbReference type="InterPro" id="IPR013325">
    <property type="entry name" value="RNA_pol_sigma_r2"/>
</dbReference>
<evidence type="ECO:0000256" key="4">
    <source>
        <dbReference type="ARBA" id="ARBA00023125"/>
    </source>
</evidence>
<dbReference type="InterPro" id="IPR007627">
    <property type="entry name" value="RNA_pol_sigma70_r2"/>
</dbReference>
<dbReference type="PANTHER" id="PTHR43133">
    <property type="entry name" value="RNA POLYMERASE ECF-TYPE SIGMA FACTO"/>
    <property type="match status" value="1"/>
</dbReference>
<dbReference type="PANTHER" id="PTHR43133:SF8">
    <property type="entry name" value="RNA POLYMERASE SIGMA FACTOR HI_1459-RELATED"/>
    <property type="match status" value="1"/>
</dbReference>